<dbReference type="PROSITE" id="PS00108">
    <property type="entry name" value="PROTEIN_KINASE_ST"/>
    <property type="match status" value="1"/>
</dbReference>
<dbReference type="PANTHER" id="PTHR47989:SF47">
    <property type="entry name" value="SERINE_THREONINE-PROTEIN KINASE PBL28-RELATED"/>
    <property type="match status" value="1"/>
</dbReference>
<keyword evidence="2" id="KW-0547">Nucleotide-binding</keyword>
<evidence type="ECO:0000313" key="6">
    <source>
        <dbReference type="Proteomes" id="UP000326939"/>
    </source>
</evidence>
<dbReference type="Pfam" id="PF00069">
    <property type="entry name" value="Pkinase"/>
    <property type="match status" value="1"/>
</dbReference>
<dbReference type="Gene3D" id="1.10.510.10">
    <property type="entry name" value="Transferase(Phosphotransferase) domain 1"/>
    <property type="match status" value="1"/>
</dbReference>
<dbReference type="PROSITE" id="PS50011">
    <property type="entry name" value="PROTEIN_KINASE_DOM"/>
    <property type="match status" value="1"/>
</dbReference>
<keyword evidence="1" id="KW-0808">Transferase</keyword>
<dbReference type="SUPFAM" id="SSF56112">
    <property type="entry name" value="Protein kinase-like (PK-like)"/>
    <property type="match status" value="1"/>
</dbReference>
<keyword evidence="1" id="KW-0723">Serine/threonine-protein kinase</keyword>
<dbReference type="PANTHER" id="PTHR47989">
    <property type="entry name" value="OS01G0750732 PROTEIN"/>
    <property type="match status" value="1"/>
</dbReference>
<name>A0A5N5P4K8_9ROSI</name>
<dbReference type="GO" id="GO:0004674">
    <property type="term" value="F:protein serine/threonine kinase activity"/>
    <property type="evidence" value="ECO:0007669"/>
    <property type="project" value="UniProtKB-KW"/>
</dbReference>
<sequence>MRRLKVALGAARGLAYLHELVNPRIIHRDVKSANILLDECLNAKVADFGLSRPMDNSELILATTQVKGTAVSTSTPPKHHEFKTISFHHMRVSCWSMIKANIKGYN</sequence>
<dbReference type="GO" id="GO:0005524">
    <property type="term" value="F:ATP binding"/>
    <property type="evidence" value="ECO:0007669"/>
    <property type="project" value="UniProtKB-KW"/>
</dbReference>
<feature type="domain" description="Protein kinase" evidence="4">
    <location>
        <begin position="1"/>
        <end position="106"/>
    </location>
</feature>
<dbReference type="InterPro" id="IPR008271">
    <property type="entry name" value="Ser/Thr_kinase_AS"/>
</dbReference>
<accession>A0A5N5P4K8</accession>
<reference evidence="6" key="1">
    <citation type="journal article" date="2019" name="Gigascience">
        <title>De novo genome assembly of the endangered Acer yangbiense, a plant species with extremely small populations endemic to Yunnan Province, China.</title>
        <authorList>
            <person name="Yang J."/>
            <person name="Wariss H.M."/>
            <person name="Tao L."/>
            <person name="Zhang R."/>
            <person name="Yun Q."/>
            <person name="Hollingsworth P."/>
            <person name="Dao Z."/>
            <person name="Luo G."/>
            <person name="Guo H."/>
            <person name="Ma Y."/>
            <person name="Sun W."/>
        </authorList>
    </citation>
    <scope>NUCLEOTIDE SEQUENCE [LARGE SCALE GENOMIC DNA]</scope>
    <source>
        <strain evidence="6">cv. br00</strain>
    </source>
</reference>
<evidence type="ECO:0000256" key="1">
    <source>
        <dbReference type="ARBA" id="ARBA00022527"/>
    </source>
</evidence>
<keyword evidence="3" id="KW-0067">ATP-binding</keyword>
<proteinExistence type="predicted"/>
<comment type="caution">
    <text evidence="5">The sequence shown here is derived from an EMBL/GenBank/DDBJ whole genome shotgun (WGS) entry which is preliminary data.</text>
</comment>
<dbReference type="Proteomes" id="UP000326939">
    <property type="component" value="Chromosome 1"/>
</dbReference>
<dbReference type="AlphaFoldDB" id="A0A5N5P4K8"/>
<evidence type="ECO:0000256" key="3">
    <source>
        <dbReference type="ARBA" id="ARBA00022840"/>
    </source>
</evidence>
<keyword evidence="1" id="KW-0418">Kinase</keyword>
<evidence type="ECO:0000313" key="5">
    <source>
        <dbReference type="EMBL" id="KAB5574532.1"/>
    </source>
</evidence>
<organism evidence="5 6">
    <name type="scientific">Salix brachista</name>
    <dbReference type="NCBI Taxonomy" id="2182728"/>
    <lineage>
        <taxon>Eukaryota</taxon>
        <taxon>Viridiplantae</taxon>
        <taxon>Streptophyta</taxon>
        <taxon>Embryophyta</taxon>
        <taxon>Tracheophyta</taxon>
        <taxon>Spermatophyta</taxon>
        <taxon>Magnoliopsida</taxon>
        <taxon>eudicotyledons</taxon>
        <taxon>Gunneridae</taxon>
        <taxon>Pentapetalae</taxon>
        <taxon>rosids</taxon>
        <taxon>fabids</taxon>
        <taxon>Malpighiales</taxon>
        <taxon>Salicaceae</taxon>
        <taxon>Saliceae</taxon>
        <taxon>Salix</taxon>
    </lineage>
</organism>
<protein>
    <recommendedName>
        <fullName evidence="4">Protein kinase domain-containing protein</fullName>
    </recommendedName>
</protein>
<dbReference type="EMBL" id="VDCV01000001">
    <property type="protein sequence ID" value="KAB5574532.1"/>
    <property type="molecule type" value="Genomic_DNA"/>
</dbReference>
<dbReference type="InterPro" id="IPR000719">
    <property type="entry name" value="Prot_kinase_dom"/>
</dbReference>
<dbReference type="InterPro" id="IPR011009">
    <property type="entry name" value="Kinase-like_dom_sf"/>
</dbReference>
<gene>
    <name evidence="5" type="ORF">DKX38_001726</name>
</gene>
<evidence type="ECO:0000256" key="2">
    <source>
        <dbReference type="ARBA" id="ARBA00022741"/>
    </source>
</evidence>
<keyword evidence="6" id="KW-1185">Reference proteome</keyword>
<evidence type="ECO:0000259" key="4">
    <source>
        <dbReference type="PROSITE" id="PS50011"/>
    </source>
</evidence>